<keyword evidence="3" id="KW-1185">Reference proteome</keyword>
<feature type="compositionally biased region" description="Gly residues" evidence="1">
    <location>
        <begin position="339"/>
        <end position="349"/>
    </location>
</feature>
<reference evidence="2" key="1">
    <citation type="submission" date="2021-02" db="EMBL/GenBank/DDBJ databases">
        <authorList>
            <person name="Dougan E. K."/>
            <person name="Rhodes N."/>
            <person name="Thang M."/>
            <person name="Chan C."/>
        </authorList>
    </citation>
    <scope>NUCLEOTIDE SEQUENCE</scope>
</reference>
<feature type="region of interest" description="Disordered" evidence="1">
    <location>
        <begin position="444"/>
        <end position="478"/>
    </location>
</feature>
<dbReference type="EMBL" id="CAJNJA010029083">
    <property type="protein sequence ID" value="CAE7618975.1"/>
    <property type="molecule type" value="Genomic_DNA"/>
</dbReference>
<feature type="non-terminal residue" evidence="2">
    <location>
        <position position="544"/>
    </location>
</feature>
<dbReference type="Proteomes" id="UP000601435">
    <property type="component" value="Unassembled WGS sequence"/>
</dbReference>
<name>A0A812V5Q2_9DINO</name>
<proteinExistence type="predicted"/>
<accession>A0A812V5Q2</accession>
<feature type="region of interest" description="Disordered" evidence="1">
    <location>
        <begin position="371"/>
        <end position="415"/>
    </location>
</feature>
<dbReference type="AlphaFoldDB" id="A0A812V5Q2"/>
<feature type="region of interest" description="Disordered" evidence="1">
    <location>
        <begin position="337"/>
        <end position="358"/>
    </location>
</feature>
<comment type="caution">
    <text evidence="2">The sequence shown here is derived from an EMBL/GenBank/DDBJ whole genome shotgun (WGS) entry which is preliminary data.</text>
</comment>
<evidence type="ECO:0000313" key="2">
    <source>
        <dbReference type="EMBL" id="CAE7618975.1"/>
    </source>
</evidence>
<organism evidence="2 3">
    <name type="scientific">Symbiodinium necroappetens</name>
    <dbReference type="NCBI Taxonomy" id="1628268"/>
    <lineage>
        <taxon>Eukaryota</taxon>
        <taxon>Sar</taxon>
        <taxon>Alveolata</taxon>
        <taxon>Dinophyceae</taxon>
        <taxon>Suessiales</taxon>
        <taxon>Symbiodiniaceae</taxon>
        <taxon>Symbiodinium</taxon>
    </lineage>
</organism>
<protein>
    <submittedName>
        <fullName evidence="2">Uncharacterized protein</fullName>
    </submittedName>
</protein>
<feature type="compositionally biased region" description="Polar residues" evidence="1">
    <location>
        <begin position="461"/>
        <end position="473"/>
    </location>
</feature>
<dbReference type="OrthoDB" id="422530at2759"/>
<evidence type="ECO:0000256" key="1">
    <source>
        <dbReference type="SAM" id="MobiDB-lite"/>
    </source>
</evidence>
<gene>
    <name evidence="2" type="ORF">SNEC2469_LOCUS17554</name>
</gene>
<feature type="compositionally biased region" description="Low complexity" evidence="1">
    <location>
        <begin position="450"/>
        <end position="460"/>
    </location>
</feature>
<evidence type="ECO:0000313" key="3">
    <source>
        <dbReference type="Proteomes" id="UP000601435"/>
    </source>
</evidence>
<sequence length="544" mass="59220">VAKFILSEIQKQHQRFSLGSASAALADRASGSSAAGVAIPDDEPPPKMYNGFTLYMANCLQNKVTKPSETAEQEMRQRAQIVNQTEREHQSAMLAARANDATELVPNADEPCERPHNVKAFDLAGLSDTNFAISEESLKGARKAYRGNWIQDKHREFCAAYGSLTVRAGQGTEQEDDGPVPESACQFLYCPGVCRQSVAAIGGQYDTFQAECNALLRRLRSIRREKGYLPLHGVLMVMDNQHKTILQVHLLTQISFSPFDFSALQMRLPPNGSLPMSVDTDISGVGQSVSVVLRNKAKLLYELASMPGCVLATTNHKAVSLRTILLDGDVEMLSDIRAGGSGGASGRGRMGCDSDSDRDESIIDQLQGMLKRATRGQVAPKQQPQKRKRANVPSSHTVRKKPRRSTAYDAAGQPIHDLASQVDREIEATWIDAAIGEAGDMPTAAVAHEPASSSRAAPAPQQVSGQESSQTVAADQRRKPWKDEKGYCFAMVRSDSGDVRHKHLGGFACISATRYHVQSQTLFQRCVCQVTVTVIAQSHVAFNI</sequence>